<feature type="compositionally biased region" description="Polar residues" evidence="1">
    <location>
        <begin position="1"/>
        <end position="16"/>
    </location>
</feature>
<evidence type="ECO:0000313" key="2">
    <source>
        <dbReference type="EMBL" id="PSR97126.1"/>
    </source>
</evidence>
<proteinExistence type="predicted"/>
<dbReference type="OrthoDB" id="4768338at2759"/>
<name>A0A2T3AG04_9PEZI</name>
<dbReference type="AlphaFoldDB" id="A0A2T3AG04"/>
<dbReference type="Pfam" id="PF12224">
    <property type="entry name" value="Amidoligase_2"/>
    <property type="match status" value="1"/>
</dbReference>
<protein>
    <submittedName>
        <fullName evidence="2">Putative amidoligase enzyme-domain-containing protein</fullName>
    </submittedName>
</protein>
<sequence>MTRRSGQCTPPSQGSFMENLDSFLLGTPMGPNPAASSSASSSASSPPTTASDPDERNGKFSFGIEIEFAVAFLRVGERPQRSQDKNADNYQDTYGRLFRVPLTDDENTRWFNAGRANANQNVGVSKNDDGDGASVSDGGGAWSVWNQDDEHKVYDHVQKTINATLALLPNLSANRVCHDSKKPHSRWKVVHDASINLPGDRPITTKYKGVRWMGVEINAPALWNTPESFAEVRSVLDALRQTYWIVQGESCGVHVHIGRGEEWQSLRDLRRAAALLFATDPLLAQLHPEHRRGNEYCASNRSISCVARGMTHERARLEAEVDSYYTDEGDLEPPTMELPPESLEQFLTFDTGTSVSWSTSTPPAAATHSPNTPQLFRSPDRRISRGTLTGYKVTRPPLPTDSRNPRPAYDSWDDLSGPPCALIPCITELLSANRAGVVARLMHGSQGFGRSAYNFDNFEADTPMQYQDKATIEFRQCAASMDPDEILAFASLFLGLCHTVCTAPFASLWDVMHRCAVLERHVQNRLAVAAGKGWDESAQQVYARGGANFDVFDLLIMLGLEEEALAVQSVVLARLSSTASS</sequence>
<evidence type="ECO:0000256" key="1">
    <source>
        <dbReference type="SAM" id="MobiDB-lite"/>
    </source>
</evidence>
<keyword evidence="3" id="KW-1185">Reference proteome</keyword>
<evidence type="ECO:0000313" key="3">
    <source>
        <dbReference type="Proteomes" id="UP000241462"/>
    </source>
</evidence>
<accession>A0A2T3AG04</accession>
<dbReference type="EMBL" id="KZ678394">
    <property type="protein sequence ID" value="PSR97126.1"/>
    <property type="molecule type" value="Genomic_DNA"/>
</dbReference>
<gene>
    <name evidence="2" type="ORF">BD289DRAFT_451103</name>
</gene>
<dbReference type="InParanoid" id="A0A2T3AG04"/>
<dbReference type="Proteomes" id="UP000241462">
    <property type="component" value="Unassembled WGS sequence"/>
</dbReference>
<feature type="region of interest" description="Disordered" evidence="1">
    <location>
        <begin position="1"/>
        <end position="58"/>
    </location>
</feature>
<dbReference type="GO" id="GO:0016874">
    <property type="term" value="F:ligase activity"/>
    <property type="evidence" value="ECO:0007669"/>
    <property type="project" value="UniProtKB-KW"/>
</dbReference>
<reference evidence="2 3" key="1">
    <citation type="journal article" date="2018" name="Mycol. Prog.">
        <title>Coniella lustricola, a new species from submerged detritus.</title>
        <authorList>
            <person name="Raudabaugh D.B."/>
            <person name="Iturriaga T."/>
            <person name="Carver A."/>
            <person name="Mondo S."/>
            <person name="Pangilinan J."/>
            <person name="Lipzen A."/>
            <person name="He G."/>
            <person name="Amirebrahimi M."/>
            <person name="Grigoriev I.V."/>
            <person name="Miller A.N."/>
        </authorList>
    </citation>
    <scope>NUCLEOTIDE SEQUENCE [LARGE SCALE GENOMIC DNA]</scope>
    <source>
        <strain evidence="2 3">B22-T-1</strain>
    </source>
</reference>
<feature type="region of interest" description="Disordered" evidence="1">
    <location>
        <begin position="357"/>
        <end position="381"/>
    </location>
</feature>
<feature type="compositionally biased region" description="Low complexity" evidence="1">
    <location>
        <begin position="33"/>
        <end position="51"/>
    </location>
</feature>
<dbReference type="STRING" id="2025994.A0A2T3AG04"/>
<dbReference type="PANTHER" id="PTHR36847:SF1">
    <property type="entry name" value="AMIDOLIGASE ENZYME"/>
    <property type="match status" value="1"/>
</dbReference>
<keyword evidence="2" id="KW-0436">Ligase</keyword>
<feature type="compositionally biased region" description="Polar residues" evidence="1">
    <location>
        <begin position="357"/>
        <end position="375"/>
    </location>
</feature>
<dbReference type="InterPro" id="IPR022025">
    <property type="entry name" value="Amidoligase_2"/>
</dbReference>
<organism evidence="2 3">
    <name type="scientific">Coniella lustricola</name>
    <dbReference type="NCBI Taxonomy" id="2025994"/>
    <lineage>
        <taxon>Eukaryota</taxon>
        <taxon>Fungi</taxon>
        <taxon>Dikarya</taxon>
        <taxon>Ascomycota</taxon>
        <taxon>Pezizomycotina</taxon>
        <taxon>Sordariomycetes</taxon>
        <taxon>Sordariomycetidae</taxon>
        <taxon>Diaporthales</taxon>
        <taxon>Schizoparmaceae</taxon>
        <taxon>Coniella</taxon>
    </lineage>
</organism>
<dbReference type="PANTHER" id="PTHR36847">
    <property type="entry name" value="AMIDOLIGASE ENZYME"/>
    <property type="match status" value="1"/>
</dbReference>